<dbReference type="PANTHER" id="PTHR11803:SF58">
    <property type="entry name" value="PROTEIN HMF1-RELATED"/>
    <property type="match status" value="1"/>
</dbReference>
<name>A0A9X3E5N4_9HYPH</name>
<dbReference type="FunFam" id="3.30.1330.40:FF:000001">
    <property type="entry name" value="L-PSP family endoribonuclease"/>
    <property type="match status" value="1"/>
</dbReference>
<proteinExistence type="inferred from homology"/>
<reference evidence="2" key="1">
    <citation type="submission" date="2022-11" db="EMBL/GenBank/DDBJ databases">
        <title>Biodiversity and phylogenetic relationships of bacteria.</title>
        <authorList>
            <person name="Machado R.A.R."/>
            <person name="Bhat A."/>
            <person name="Loulou A."/>
            <person name="Kallel S."/>
        </authorList>
    </citation>
    <scope>NUCLEOTIDE SEQUENCE</scope>
    <source>
        <strain evidence="2">K-TC2</strain>
    </source>
</reference>
<dbReference type="Proteomes" id="UP001144805">
    <property type="component" value="Unassembled WGS sequence"/>
</dbReference>
<accession>A0A9X3E5N4</accession>
<comment type="caution">
    <text evidence="2">The sequence shown here is derived from an EMBL/GenBank/DDBJ whole genome shotgun (WGS) entry which is preliminary data.</text>
</comment>
<dbReference type="Pfam" id="PF01042">
    <property type="entry name" value="Ribonuc_L-PSP"/>
    <property type="match status" value="1"/>
</dbReference>
<dbReference type="EMBL" id="JAPKNK010000014">
    <property type="protein sequence ID" value="MCX5572024.1"/>
    <property type="molecule type" value="Genomic_DNA"/>
</dbReference>
<evidence type="ECO:0000313" key="3">
    <source>
        <dbReference type="Proteomes" id="UP001144805"/>
    </source>
</evidence>
<protein>
    <submittedName>
        <fullName evidence="2">RidA family protein</fullName>
    </submittedName>
</protein>
<dbReference type="PANTHER" id="PTHR11803">
    <property type="entry name" value="2-IMINOBUTANOATE/2-IMINOPROPANOATE DEAMINASE RIDA"/>
    <property type="match status" value="1"/>
</dbReference>
<organism evidence="2 3">
    <name type="scientific">Kaistia nematophila</name>
    <dbReference type="NCBI Taxonomy" id="2994654"/>
    <lineage>
        <taxon>Bacteria</taxon>
        <taxon>Pseudomonadati</taxon>
        <taxon>Pseudomonadota</taxon>
        <taxon>Alphaproteobacteria</taxon>
        <taxon>Hyphomicrobiales</taxon>
        <taxon>Kaistiaceae</taxon>
        <taxon>Kaistia</taxon>
    </lineage>
</organism>
<dbReference type="CDD" id="cd00448">
    <property type="entry name" value="YjgF_YER057c_UK114_family"/>
    <property type="match status" value="1"/>
</dbReference>
<evidence type="ECO:0000256" key="1">
    <source>
        <dbReference type="ARBA" id="ARBA00010552"/>
    </source>
</evidence>
<dbReference type="InterPro" id="IPR035959">
    <property type="entry name" value="RutC-like_sf"/>
</dbReference>
<dbReference type="SUPFAM" id="SSF55298">
    <property type="entry name" value="YjgF-like"/>
    <property type="match status" value="1"/>
</dbReference>
<sequence>MSKLKTVYGASHVPLSPAVRAGDFVYVSGQVPTDSTGTVVAGGIEAQTRQTLENVKAALALAGCTMDQVVKTFVIITDARDFGGFNKTYATFFPTEPPARTTVEARLMIDIKVEIEAIAYAPQS</sequence>
<dbReference type="RefSeq" id="WP_266340987.1">
    <property type="nucleotide sequence ID" value="NZ_JAPKNK010000014.1"/>
</dbReference>
<keyword evidence="3" id="KW-1185">Reference proteome</keyword>
<dbReference type="AlphaFoldDB" id="A0A9X3E5N4"/>
<evidence type="ECO:0000313" key="2">
    <source>
        <dbReference type="EMBL" id="MCX5572024.1"/>
    </source>
</evidence>
<dbReference type="InterPro" id="IPR006175">
    <property type="entry name" value="YjgF/YER057c/UK114"/>
</dbReference>
<dbReference type="GO" id="GO:0005829">
    <property type="term" value="C:cytosol"/>
    <property type="evidence" value="ECO:0007669"/>
    <property type="project" value="TreeGrafter"/>
</dbReference>
<dbReference type="Gene3D" id="3.30.1330.40">
    <property type="entry name" value="RutC-like"/>
    <property type="match status" value="1"/>
</dbReference>
<gene>
    <name evidence="2" type="ORF">OSH07_22675</name>
</gene>
<dbReference type="GO" id="GO:0019239">
    <property type="term" value="F:deaminase activity"/>
    <property type="evidence" value="ECO:0007669"/>
    <property type="project" value="TreeGrafter"/>
</dbReference>
<comment type="similarity">
    <text evidence="1">Belongs to the RutC family.</text>
</comment>